<proteinExistence type="predicted"/>
<dbReference type="InterPro" id="IPR028957">
    <property type="entry name" value="Imm50"/>
</dbReference>
<dbReference type="Proteomes" id="UP000235861">
    <property type="component" value="Unassembled WGS sequence"/>
</dbReference>
<dbReference type="AlphaFoldDB" id="A0A2H9U4F0"/>
<sequence>MKYWNELDSTGLFNRIFTEPISISVIDLISINLDLYKSIITIHFDLSDTSCDMFFKQLVRNNTCRCTVTCNQVASIIIGGIPTKNVANINIKNNEYNKLVSVDGGVFDINFACSDIKLMEPSLYTKH</sequence>
<dbReference type="Pfam" id="PF15594">
    <property type="entry name" value="Imm50"/>
    <property type="match status" value="1"/>
</dbReference>
<evidence type="ECO:0000313" key="2">
    <source>
        <dbReference type="Proteomes" id="UP000235861"/>
    </source>
</evidence>
<dbReference type="RefSeq" id="WP_100294037.1">
    <property type="nucleotide sequence ID" value="NZ_PGGC01000088.1"/>
</dbReference>
<protein>
    <submittedName>
        <fullName evidence="1">Uncharacterized protein</fullName>
    </submittedName>
</protein>
<gene>
    <name evidence="1" type="ORF">CUC53_10065</name>
</gene>
<accession>A0A2H9U4F0</accession>
<name>A0A2H9U4F0_9GAMM</name>
<reference evidence="1 2" key="1">
    <citation type="submission" date="2017-11" db="EMBL/GenBank/DDBJ databases">
        <title>Draft genome sequence of environmental isolate Aeromonas cavernicola sp. nov. MDC 2508.</title>
        <authorList>
            <person name="Colston S.M."/>
            <person name="Navarro A."/>
            <person name="Martinez-Murcia A.J."/>
            <person name="Graf J."/>
        </authorList>
    </citation>
    <scope>NUCLEOTIDE SEQUENCE [LARGE SCALE GENOMIC DNA]</scope>
    <source>
        <strain evidence="1 2">MDC 2508</strain>
    </source>
</reference>
<organism evidence="1 2">
    <name type="scientific">Aeromonas cavernicola</name>
    <dbReference type="NCBI Taxonomy" id="1006623"/>
    <lineage>
        <taxon>Bacteria</taxon>
        <taxon>Pseudomonadati</taxon>
        <taxon>Pseudomonadota</taxon>
        <taxon>Gammaproteobacteria</taxon>
        <taxon>Aeromonadales</taxon>
        <taxon>Aeromonadaceae</taxon>
        <taxon>Aeromonas</taxon>
    </lineage>
</organism>
<evidence type="ECO:0000313" key="1">
    <source>
        <dbReference type="EMBL" id="PJG58912.1"/>
    </source>
</evidence>
<comment type="caution">
    <text evidence="1">The sequence shown here is derived from an EMBL/GenBank/DDBJ whole genome shotgun (WGS) entry which is preliminary data.</text>
</comment>
<dbReference type="EMBL" id="PGGC01000088">
    <property type="protein sequence ID" value="PJG58912.1"/>
    <property type="molecule type" value="Genomic_DNA"/>
</dbReference>
<dbReference type="OrthoDB" id="9157057at2"/>
<keyword evidence="2" id="KW-1185">Reference proteome</keyword>